<dbReference type="InterPro" id="IPR005135">
    <property type="entry name" value="Endo/exonuclease/phosphatase"/>
</dbReference>
<dbReference type="PROSITE" id="PS00726">
    <property type="entry name" value="AP_NUCLEASE_F1_1"/>
    <property type="match status" value="1"/>
</dbReference>
<organism evidence="2 3">
    <name type="scientific">Vitis vinifera</name>
    <name type="common">Grape</name>
    <dbReference type="NCBI Taxonomy" id="29760"/>
    <lineage>
        <taxon>Eukaryota</taxon>
        <taxon>Viridiplantae</taxon>
        <taxon>Streptophyta</taxon>
        <taxon>Embryophyta</taxon>
        <taxon>Tracheophyta</taxon>
        <taxon>Spermatophyta</taxon>
        <taxon>Magnoliopsida</taxon>
        <taxon>eudicotyledons</taxon>
        <taxon>Gunneridae</taxon>
        <taxon>Pentapetalae</taxon>
        <taxon>rosids</taxon>
        <taxon>Vitales</taxon>
        <taxon>Vitaceae</taxon>
        <taxon>Viteae</taxon>
        <taxon>Vitis</taxon>
    </lineage>
</organism>
<sequence>MIGRRPVVMKTVDYWGTSDDNNGVLGSCGKELCLVGESVPEIRDWREASWEESELARGKEAERHCARKRGPVSSCFMKLKLVSWNVRGANDSSKRKVIKAMIRSQRADLVCIQETKIQTMTEGVVRSLGSGRFLDWGAMGAQGSAGGILVCWDKKIIGAVGDGGGKEREELWEELGAIRGIWEEPWCLGGDFNVTLSQRDRSRQGNLNGAMRRFAQVVDDLALIDLPLQGGVYSWSGGRGNQTWARLDRFLVSQGWLDIFRGAVQCRLPRPTSDHFPILLKGGGMSRGPSPFRFENMWLKVDGFKELLREWWQGGERVGRASFRMAAKMKEMKENIKVWNRDVFGRVEVNKSSAIQQIEFWDRVESDRDLSERETDQKNEAKENFKKWVLLEEVHWRQASRELWLREGDKNTGFFHKMASAHWRNNFLDRIKINGVELVEEQEVREGIVKAFQNQLREEPGWRADLEGLHLKSLDLSEAEALEVPFTEEEIFSALMDMNGDKALGPDGFTVAFWQACWDFTKEEIVELFKEFYDQKSLAKSLNATFLVIIPKKGGAEDLGEFRPISLLGGLYKLMAKMLANRLKRVLDKVVSVDQNAFVRGRQILDASLIANEVVDFWQKRKEKGLVCKLDIEKAYDSISWSFLLKVLKKMSFGSRWMEWMWWCFSTAKFSVLINEVPAGFFSSSKGLRQGDPISPYLFILGMEVLSALIRRAVQGNFIFGCRLKGRGDAEIMVSHLLFADDTILFYEASKDQVTHLGWILAWFEAASGLRINLAKSELIPVGEIDNIEEMAVELGCRIGSFSVKYLGLPLGARHNALSSWDGVEERMRRRLVRWKRQYLSKGGRITLIKSTLASIPIYRMSIFRMPKSVANRLEKLQRDFLWGGGNTGRKIHLINWKVVCTPKEKGGLGIRRMGLLNKALLGKWIWRFAVEKDVLWKKVIGVKHGLEGCGWKSKDVRGPFGVGVWKEVLKEMSWCWNNMKLKVGRGTKIRFWTDLCNDLVNDVWDSTLGQGGWNLRLVRDSNDWELALIEDLLFLLRDVRVTPEEDSVLWEGGNSACFQIRVAYNLLAAPNPLVFPVVRTLWDIAFTLFGVQWVFPEKGRGVLFTYRLLGVGSGLLRDGEILDAVLIANEAVDSRLKSNVVGVLCKLDIEKAYDHVSWSFLMAMLKKMGFGERWIKWIEWCISTVKYSVLINGSPSGFFQSSRGLRLGDPLSPYLFVIAMKVFSCLLRRAISGGFLSGSRVRGKSGEGILISHLLFADDMLVFCEESLDWMTYLSWLLMWFEACLGLKINLEKSELIPVGRVHDIEDLTLELGCKVGGLPSWYLGLPLGASFKSVAMWDGVEERFRKRLAIWKRKVRLRLEKIQRDFLWGGGALIQKPHLVRWNLVCLEKMKGGLSVRNLALMNIALLSKWNWRFANEIEAFWKQVISHKYGEEEGGWCTRAVSGRYGVGLWKTIRKEWLFLNGRLAYQVGSGQRVRFWMDKWRGEEPLCESFPSLFPSLCLRMLGCWMFGTPMPGGSPLFPSGSIWKVSVPPKVSFFAWEASWGKVLTLEQLQRRGYSLANKCFLCLSEVEMVNHLLLHYVKMRVLWNLLFSLFGVA</sequence>
<dbReference type="CDD" id="cd01650">
    <property type="entry name" value="RT_nLTR_like"/>
    <property type="match status" value="2"/>
</dbReference>
<dbReference type="PROSITE" id="PS50878">
    <property type="entry name" value="RT_POL"/>
    <property type="match status" value="2"/>
</dbReference>
<dbReference type="InterPro" id="IPR000477">
    <property type="entry name" value="RT_dom"/>
</dbReference>
<dbReference type="Pfam" id="PF13966">
    <property type="entry name" value="zf-RVT"/>
    <property type="match status" value="1"/>
</dbReference>
<dbReference type="GO" id="GO:0003677">
    <property type="term" value="F:DNA binding"/>
    <property type="evidence" value="ECO:0007669"/>
    <property type="project" value="InterPro"/>
</dbReference>
<evidence type="ECO:0000313" key="2">
    <source>
        <dbReference type="EMBL" id="RVW19112.1"/>
    </source>
</evidence>
<accession>A0A438C798</accession>
<dbReference type="InterPro" id="IPR036691">
    <property type="entry name" value="Endo/exonu/phosph_ase_sf"/>
</dbReference>
<dbReference type="PANTHER" id="PTHR33116:SF78">
    <property type="entry name" value="OS12G0587133 PROTEIN"/>
    <property type="match status" value="1"/>
</dbReference>
<dbReference type="GO" id="GO:0004519">
    <property type="term" value="F:endonuclease activity"/>
    <property type="evidence" value="ECO:0007669"/>
    <property type="project" value="InterPro"/>
</dbReference>
<dbReference type="InterPro" id="IPR026960">
    <property type="entry name" value="RVT-Znf"/>
</dbReference>
<dbReference type="InterPro" id="IPR043502">
    <property type="entry name" value="DNA/RNA_pol_sf"/>
</dbReference>
<dbReference type="SUPFAM" id="SSF56672">
    <property type="entry name" value="DNA/RNA polymerases"/>
    <property type="match status" value="2"/>
</dbReference>
<dbReference type="GO" id="GO:0006281">
    <property type="term" value="P:DNA repair"/>
    <property type="evidence" value="ECO:0007669"/>
    <property type="project" value="InterPro"/>
</dbReference>
<feature type="domain" description="Reverse transcriptase" evidence="1">
    <location>
        <begin position="531"/>
        <end position="811"/>
    </location>
</feature>
<protein>
    <submittedName>
        <fullName evidence="2">LINE-1 retrotransposable element ORF2 protein</fullName>
    </submittedName>
</protein>
<dbReference type="Pfam" id="PF00078">
    <property type="entry name" value="RVT_1"/>
    <property type="match status" value="2"/>
</dbReference>
<name>A0A438C798_VITVI</name>
<dbReference type="EMBL" id="QGNW01002502">
    <property type="protein sequence ID" value="RVW19112.1"/>
    <property type="molecule type" value="Genomic_DNA"/>
</dbReference>
<dbReference type="PANTHER" id="PTHR33116">
    <property type="entry name" value="REVERSE TRANSCRIPTASE ZINC-BINDING DOMAIN-CONTAINING PROTEIN-RELATED-RELATED"/>
    <property type="match status" value="1"/>
</dbReference>
<dbReference type="Gene3D" id="3.60.10.10">
    <property type="entry name" value="Endonuclease/exonuclease/phosphatase"/>
    <property type="match status" value="1"/>
</dbReference>
<reference evidence="2 3" key="1">
    <citation type="journal article" date="2018" name="PLoS Genet.">
        <title>Population sequencing reveals clonal diversity and ancestral inbreeding in the grapevine cultivar Chardonnay.</title>
        <authorList>
            <person name="Roach M.J."/>
            <person name="Johnson D.L."/>
            <person name="Bohlmann J."/>
            <person name="van Vuuren H.J."/>
            <person name="Jones S.J."/>
            <person name="Pretorius I.S."/>
            <person name="Schmidt S.A."/>
            <person name="Borneman A.R."/>
        </authorList>
    </citation>
    <scope>NUCLEOTIDE SEQUENCE [LARGE SCALE GENOMIC DNA]</scope>
    <source>
        <strain evidence="3">cv. Chardonnay</strain>
        <tissue evidence="2">Leaf</tissue>
    </source>
</reference>
<dbReference type="InterPro" id="IPR020847">
    <property type="entry name" value="AP_endonuclease_F1_BS"/>
</dbReference>
<dbReference type="Proteomes" id="UP000288805">
    <property type="component" value="Unassembled WGS sequence"/>
</dbReference>
<feature type="domain" description="Reverse transcriptase" evidence="1">
    <location>
        <begin position="1077"/>
        <end position="1329"/>
    </location>
</feature>
<evidence type="ECO:0000259" key="1">
    <source>
        <dbReference type="PROSITE" id="PS50878"/>
    </source>
</evidence>
<dbReference type="SUPFAM" id="SSF56219">
    <property type="entry name" value="DNase I-like"/>
    <property type="match status" value="1"/>
</dbReference>
<evidence type="ECO:0000313" key="3">
    <source>
        <dbReference type="Proteomes" id="UP000288805"/>
    </source>
</evidence>
<comment type="caution">
    <text evidence="2">The sequence shown here is derived from an EMBL/GenBank/DDBJ whole genome shotgun (WGS) entry which is preliminary data.</text>
</comment>
<proteinExistence type="predicted"/>
<dbReference type="Pfam" id="PF03372">
    <property type="entry name" value="Exo_endo_phos"/>
    <property type="match status" value="1"/>
</dbReference>
<gene>
    <name evidence="2" type="primary">LORF2_183</name>
    <name evidence="2" type="ORF">CK203_095138</name>
</gene>